<evidence type="ECO:0000313" key="2">
    <source>
        <dbReference type="Proteomes" id="UP000283745"/>
    </source>
</evidence>
<proteinExistence type="predicted"/>
<evidence type="ECO:0000313" key="1">
    <source>
        <dbReference type="EMBL" id="RHE39359.1"/>
    </source>
</evidence>
<dbReference type="RefSeq" id="WP_015541371.1">
    <property type="nucleotide sequence ID" value="NZ_CABJFK010000008.1"/>
</dbReference>
<dbReference type="Gene3D" id="2.10.270.10">
    <property type="entry name" value="Cholin Binding"/>
    <property type="match status" value="1"/>
</dbReference>
<comment type="caution">
    <text evidence="1">The sequence shown here is derived from an EMBL/GenBank/DDBJ whole genome shotgun (WGS) entry which is preliminary data.</text>
</comment>
<dbReference type="InterPro" id="IPR018337">
    <property type="entry name" value="Cell_wall/Cho-bd_repeat"/>
</dbReference>
<organism evidence="1 2">
    <name type="scientific">Blautia obeum</name>
    <dbReference type="NCBI Taxonomy" id="40520"/>
    <lineage>
        <taxon>Bacteria</taxon>
        <taxon>Bacillati</taxon>
        <taxon>Bacillota</taxon>
        <taxon>Clostridia</taxon>
        <taxon>Lachnospirales</taxon>
        <taxon>Lachnospiraceae</taxon>
        <taxon>Blautia</taxon>
    </lineage>
</organism>
<accession>A0A414J4J4</accession>
<dbReference type="Proteomes" id="UP000283745">
    <property type="component" value="Unassembled WGS sequence"/>
</dbReference>
<dbReference type="SUPFAM" id="SSF69360">
    <property type="entry name" value="Cell wall binding repeat"/>
    <property type="match status" value="1"/>
</dbReference>
<gene>
    <name evidence="1" type="ORF">DW740_11525</name>
</gene>
<reference evidence="1 2" key="1">
    <citation type="submission" date="2018-08" db="EMBL/GenBank/DDBJ databases">
        <title>A genome reference for cultivated species of the human gut microbiota.</title>
        <authorList>
            <person name="Zou Y."/>
            <person name="Xue W."/>
            <person name="Luo G."/>
        </authorList>
    </citation>
    <scope>NUCLEOTIDE SEQUENCE [LARGE SCALE GENOMIC DNA]</scope>
    <source>
        <strain evidence="1 2">AM28-23</strain>
    </source>
</reference>
<dbReference type="Pfam" id="PF01473">
    <property type="entry name" value="Choline_bind_1"/>
    <property type="match status" value="1"/>
</dbReference>
<protein>
    <submittedName>
        <fullName evidence="1">Uncharacterized protein</fullName>
    </submittedName>
</protein>
<dbReference type="Pfam" id="PF19127">
    <property type="entry name" value="Choline_bind_3"/>
    <property type="match status" value="1"/>
</dbReference>
<name>A0A414J4J4_9FIRM</name>
<dbReference type="SUPFAM" id="SSF54001">
    <property type="entry name" value="Cysteine proteinases"/>
    <property type="match status" value="1"/>
</dbReference>
<sequence length="260" mass="29014">MKKKKYGLVILLALFCCILFSASAQAASAKNKFVKASNGNVYYYNAQGKKAKGLVTVNGKKYYFASNGVQRTGWRCVKKKYYFFRQAGGAGGYMKKSTKVNGIRLKKNGTASYNKQQLRKLKLMVLASSEVDRCTNNKMTKAQKLKAAFRRAVSYGYGADTKFYSGSDWDIHYGEIMLYRKKADCFGFGAAFAYLANAVGYKAYAVSSGGHGWAEVNGRVYDPDWAKVTGQISLYCGMNYNTRGANIPLYQPNRVYVKKI</sequence>
<dbReference type="AlphaFoldDB" id="A0A414J4J4"/>
<dbReference type="EMBL" id="QSKF01000008">
    <property type="protein sequence ID" value="RHE39359.1"/>
    <property type="molecule type" value="Genomic_DNA"/>
</dbReference>
<dbReference type="InterPro" id="IPR038765">
    <property type="entry name" value="Papain-like_cys_pep_sf"/>
</dbReference>